<dbReference type="InterPro" id="IPR036438">
    <property type="entry name" value="Insulin-like_sf"/>
</dbReference>
<feature type="domain" description="Insulin-like" evidence="4">
    <location>
        <begin position="7"/>
        <end position="84"/>
    </location>
</feature>
<evidence type="ECO:0000256" key="2">
    <source>
        <dbReference type="ARBA" id="ARBA00022685"/>
    </source>
</evidence>
<protein>
    <recommendedName>
        <fullName evidence="4">Insulin-like domain-containing protein</fullName>
    </recommendedName>
</protein>
<keyword evidence="3" id="KW-0732">Signal</keyword>
<dbReference type="Proteomes" id="UP001153954">
    <property type="component" value="Unassembled WGS sequence"/>
</dbReference>
<dbReference type="SUPFAM" id="SSF56994">
    <property type="entry name" value="Insulin-like"/>
    <property type="match status" value="1"/>
</dbReference>
<gene>
    <name evidence="5" type="ORF">EEDITHA_LOCUS19876</name>
</gene>
<comment type="similarity">
    <text evidence="1">Belongs to the insulin family.</text>
</comment>
<dbReference type="CDD" id="cd00101">
    <property type="entry name" value="IlGF_like"/>
    <property type="match status" value="1"/>
</dbReference>
<evidence type="ECO:0000256" key="3">
    <source>
        <dbReference type="ARBA" id="ARBA00022729"/>
    </source>
</evidence>
<evidence type="ECO:0000313" key="5">
    <source>
        <dbReference type="EMBL" id="CAH2105640.1"/>
    </source>
</evidence>
<name>A0AAU9V7C0_EUPED</name>
<dbReference type="GO" id="GO:0005179">
    <property type="term" value="F:hormone activity"/>
    <property type="evidence" value="ECO:0007669"/>
    <property type="project" value="InterPro"/>
</dbReference>
<organism evidence="5 6">
    <name type="scientific">Euphydryas editha</name>
    <name type="common">Edith's checkerspot</name>
    <dbReference type="NCBI Taxonomy" id="104508"/>
    <lineage>
        <taxon>Eukaryota</taxon>
        <taxon>Metazoa</taxon>
        <taxon>Ecdysozoa</taxon>
        <taxon>Arthropoda</taxon>
        <taxon>Hexapoda</taxon>
        <taxon>Insecta</taxon>
        <taxon>Pterygota</taxon>
        <taxon>Neoptera</taxon>
        <taxon>Endopterygota</taxon>
        <taxon>Lepidoptera</taxon>
        <taxon>Glossata</taxon>
        <taxon>Ditrysia</taxon>
        <taxon>Papilionoidea</taxon>
        <taxon>Nymphalidae</taxon>
        <taxon>Nymphalinae</taxon>
        <taxon>Euphydryas</taxon>
    </lineage>
</organism>
<keyword evidence="2" id="KW-0165">Cleavage on pair of basic residues</keyword>
<evidence type="ECO:0000313" key="6">
    <source>
        <dbReference type="Proteomes" id="UP001153954"/>
    </source>
</evidence>
<evidence type="ECO:0000259" key="4">
    <source>
        <dbReference type="Pfam" id="PF00049"/>
    </source>
</evidence>
<accession>A0AAU9V7C0</accession>
<dbReference type="Pfam" id="PF00049">
    <property type="entry name" value="Insulin"/>
    <property type="match status" value="1"/>
</dbReference>
<reference evidence="5" key="1">
    <citation type="submission" date="2022-03" db="EMBL/GenBank/DDBJ databases">
        <authorList>
            <person name="Tunstrom K."/>
        </authorList>
    </citation>
    <scope>NUCLEOTIDE SEQUENCE</scope>
</reference>
<dbReference type="EMBL" id="CAKOGL010000028">
    <property type="protein sequence ID" value="CAH2105640.1"/>
    <property type="molecule type" value="Genomic_DNA"/>
</dbReference>
<dbReference type="GO" id="GO:0005576">
    <property type="term" value="C:extracellular region"/>
    <property type="evidence" value="ECO:0007669"/>
    <property type="project" value="InterPro"/>
</dbReference>
<dbReference type="InterPro" id="IPR016179">
    <property type="entry name" value="Insulin-like"/>
</dbReference>
<dbReference type="PROSITE" id="PS00262">
    <property type="entry name" value="INSULIN"/>
    <property type="match status" value="1"/>
</dbReference>
<proteinExistence type="inferred from homology"/>
<comment type="caution">
    <text evidence="5">The sequence shown here is derived from an EMBL/GenBank/DDBJ whole genome shotgun (WGS) entry which is preliminary data.</text>
</comment>
<evidence type="ECO:0000256" key="1">
    <source>
        <dbReference type="ARBA" id="ARBA00009034"/>
    </source>
</evidence>
<sequence>MSDPVYTCSKWLSSLIYNICNNVYKIVKRDTSVMIDKLTPTDLLFKNRNERRKIAEIRWRRVRRQVASECCERPCTVENIIMYCPDDAKLLIENPDIFN</sequence>
<dbReference type="AlphaFoldDB" id="A0AAU9V7C0"/>
<keyword evidence="6" id="KW-1185">Reference proteome</keyword>
<dbReference type="Gene3D" id="1.10.100.10">
    <property type="entry name" value="Insulin-like"/>
    <property type="match status" value="1"/>
</dbReference>
<dbReference type="InterPro" id="IPR022353">
    <property type="entry name" value="Insulin_CS"/>
</dbReference>